<organism evidence="1 2">
    <name type="scientific">Phormidesmis priestleyi</name>
    <dbReference type="NCBI Taxonomy" id="268141"/>
    <lineage>
        <taxon>Bacteria</taxon>
        <taxon>Bacillati</taxon>
        <taxon>Cyanobacteriota</taxon>
        <taxon>Cyanophyceae</taxon>
        <taxon>Leptolyngbyales</taxon>
        <taxon>Leptolyngbyaceae</taxon>
        <taxon>Phormidesmis</taxon>
    </lineage>
</organism>
<protein>
    <recommendedName>
        <fullName evidence="3">DUF945 domain-containing protein</fullName>
    </recommendedName>
</protein>
<proteinExistence type="predicted"/>
<accession>A0A2W4WW20</accession>
<sequence>MNKKGLLWVGLGVVGGAIAIFFTGQAVASQMAAKKVDQLVADAAEFVDVDYQKVQASLLGQGTKVKNVVISPVGSEDQYKVDEIVLYQYDEKDTVPTHLKMAVNGMHLAVADMGANAAVFKELGYDKEIAMNFSTDYQYKAEDGLIQVKEFKLGADRVGDLAVDFQLANVDLSQEAVAAMPMSLLSMTFQNASITYRDDSFLEKMFEQAAAAKKVSVAEFKKEAIASLKQDPDMIKALSEEQRQEIEKFINSPEKFAISMSPDQPVPFTSLMGIANNPSAVTELLSLKFQAN</sequence>
<dbReference type="EMBL" id="QBMP01000230">
    <property type="protein sequence ID" value="PZO48740.1"/>
    <property type="molecule type" value="Genomic_DNA"/>
</dbReference>
<comment type="caution">
    <text evidence="1">The sequence shown here is derived from an EMBL/GenBank/DDBJ whole genome shotgun (WGS) entry which is preliminary data.</text>
</comment>
<evidence type="ECO:0000313" key="2">
    <source>
        <dbReference type="Proteomes" id="UP000249794"/>
    </source>
</evidence>
<evidence type="ECO:0008006" key="3">
    <source>
        <dbReference type="Google" id="ProtNLM"/>
    </source>
</evidence>
<name>A0A2W4WW20_9CYAN</name>
<evidence type="ECO:0000313" key="1">
    <source>
        <dbReference type="EMBL" id="PZO48740.1"/>
    </source>
</evidence>
<reference evidence="2" key="1">
    <citation type="submission" date="2018-04" db="EMBL/GenBank/DDBJ databases">
        <authorList>
            <person name="Cornet L."/>
        </authorList>
    </citation>
    <scope>NUCLEOTIDE SEQUENCE [LARGE SCALE GENOMIC DNA]</scope>
</reference>
<dbReference type="AlphaFoldDB" id="A0A2W4WW20"/>
<reference evidence="1 2" key="2">
    <citation type="submission" date="2018-06" db="EMBL/GenBank/DDBJ databases">
        <title>Metagenomic assembly of (sub)arctic Cyanobacteria and their associated microbiome from non-axenic cultures.</title>
        <authorList>
            <person name="Baurain D."/>
        </authorList>
    </citation>
    <scope>NUCLEOTIDE SEQUENCE [LARGE SCALE GENOMIC DNA]</scope>
    <source>
        <strain evidence="1">ULC027bin1</strain>
    </source>
</reference>
<dbReference type="Proteomes" id="UP000249794">
    <property type="component" value="Unassembled WGS sequence"/>
</dbReference>
<gene>
    <name evidence="1" type="ORF">DCF15_17595</name>
</gene>